<dbReference type="PANTHER" id="PTHR12276:SF45">
    <property type="entry name" value="CLATHRIN INTERACTOR 1"/>
    <property type="match status" value="1"/>
</dbReference>
<feature type="region of interest" description="Disordered" evidence="1">
    <location>
        <begin position="527"/>
        <end position="549"/>
    </location>
</feature>
<evidence type="ECO:0000313" key="3">
    <source>
        <dbReference type="EMBL" id="ETW82197.1"/>
    </source>
</evidence>
<feature type="region of interest" description="Disordered" evidence="1">
    <location>
        <begin position="243"/>
        <end position="288"/>
    </location>
</feature>
<evidence type="ECO:0000259" key="2">
    <source>
        <dbReference type="PROSITE" id="PS50942"/>
    </source>
</evidence>
<dbReference type="GO" id="GO:0030125">
    <property type="term" value="C:clathrin vesicle coat"/>
    <property type="evidence" value="ECO:0007669"/>
    <property type="project" value="TreeGrafter"/>
</dbReference>
<dbReference type="InterPro" id="IPR008942">
    <property type="entry name" value="ENTH_VHS"/>
</dbReference>
<feature type="domain" description="ENTH" evidence="2">
    <location>
        <begin position="28"/>
        <end position="161"/>
    </location>
</feature>
<gene>
    <name evidence="3" type="ORF">HETIRDRAFT_475666</name>
</gene>
<dbReference type="Proteomes" id="UP000030671">
    <property type="component" value="Unassembled WGS sequence"/>
</dbReference>
<dbReference type="GO" id="GO:0005768">
    <property type="term" value="C:endosome"/>
    <property type="evidence" value="ECO:0007669"/>
    <property type="project" value="TreeGrafter"/>
</dbReference>
<accession>W4K8N7</accession>
<reference evidence="3 4" key="1">
    <citation type="journal article" date="2012" name="New Phytol.">
        <title>Insight into trade-off between wood decay and parasitism from the genome of a fungal forest pathogen.</title>
        <authorList>
            <person name="Olson A."/>
            <person name="Aerts A."/>
            <person name="Asiegbu F."/>
            <person name="Belbahri L."/>
            <person name="Bouzid O."/>
            <person name="Broberg A."/>
            <person name="Canback B."/>
            <person name="Coutinho P.M."/>
            <person name="Cullen D."/>
            <person name="Dalman K."/>
            <person name="Deflorio G."/>
            <person name="van Diepen L.T."/>
            <person name="Dunand C."/>
            <person name="Duplessis S."/>
            <person name="Durling M."/>
            <person name="Gonthier P."/>
            <person name="Grimwood J."/>
            <person name="Fossdal C.G."/>
            <person name="Hansson D."/>
            <person name="Henrissat B."/>
            <person name="Hietala A."/>
            <person name="Himmelstrand K."/>
            <person name="Hoffmeister D."/>
            <person name="Hogberg N."/>
            <person name="James T.Y."/>
            <person name="Karlsson M."/>
            <person name="Kohler A."/>
            <person name="Kues U."/>
            <person name="Lee Y.H."/>
            <person name="Lin Y.C."/>
            <person name="Lind M."/>
            <person name="Lindquist E."/>
            <person name="Lombard V."/>
            <person name="Lucas S."/>
            <person name="Lunden K."/>
            <person name="Morin E."/>
            <person name="Murat C."/>
            <person name="Park J."/>
            <person name="Raffaello T."/>
            <person name="Rouze P."/>
            <person name="Salamov A."/>
            <person name="Schmutz J."/>
            <person name="Solheim H."/>
            <person name="Stahlberg J."/>
            <person name="Velez H."/>
            <person name="de Vries R.P."/>
            <person name="Wiebenga A."/>
            <person name="Woodward S."/>
            <person name="Yakovlev I."/>
            <person name="Garbelotto M."/>
            <person name="Martin F."/>
            <person name="Grigoriev I.V."/>
            <person name="Stenlid J."/>
        </authorList>
    </citation>
    <scope>NUCLEOTIDE SEQUENCE [LARGE SCALE GENOMIC DNA]</scope>
    <source>
        <strain evidence="3 4">TC 32-1</strain>
    </source>
</reference>
<dbReference type="InterPro" id="IPR013809">
    <property type="entry name" value="ENTH"/>
</dbReference>
<feature type="compositionally biased region" description="Low complexity" evidence="1">
    <location>
        <begin position="527"/>
        <end position="542"/>
    </location>
</feature>
<dbReference type="GeneID" id="20677641"/>
<dbReference type="SMART" id="SM00273">
    <property type="entry name" value="ENTH"/>
    <property type="match status" value="1"/>
</dbReference>
<feature type="compositionally biased region" description="Low complexity" evidence="1">
    <location>
        <begin position="436"/>
        <end position="463"/>
    </location>
</feature>
<dbReference type="RefSeq" id="XP_009546744.1">
    <property type="nucleotide sequence ID" value="XM_009548449.1"/>
</dbReference>
<feature type="compositionally biased region" description="Low complexity" evidence="1">
    <location>
        <begin position="262"/>
        <end position="274"/>
    </location>
</feature>
<dbReference type="CDD" id="cd16992">
    <property type="entry name" value="ENTH_Ent3"/>
    <property type="match status" value="1"/>
</dbReference>
<protein>
    <submittedName>
        <fullName evidence="3">Equilibrative nucleoside transporter protein</fullName>
    </submittedName>
</protein>
<dbReference type="GO" id="GO:0006897">
    <property type="term" value="P:endocytosis"/>
    <property type="evidence" value="ECO:0007669"/>
    <property type="project" value="TreeGrafter"/>
</dbReference>
<dbReference type="KEGG" id="hir:HETIRDRAFT_475666"/>
<dbReference type="EMBL" id="KI925458">
    <property type="protein sequence ID" value="ETW82197.1"/>
    <property type="molecule type" value="Genomic_DNA"/>
</dbReference>
<dbReference type="FunCoup" id="W4K8N7">
    <property type="interactions" value="262"/>
</dbReference>
<keyword evidence="4" id="KW-1185">Reference proteome</keyword>
<dbReference type="HOGENOM" id="CLU_040577_0_1_1"/>
<dbReference type="SUPFAM" id="SSF48464">
    <property type="entry name" value="ENTH/VHS domain"/>
    <property type="match status" value="1"/>
</dbReference>
<evidence type="ECO:0000313" key="4">
    <source>
        <dbReference type="Proteomes" id="UP000030671"/>
    </source>
</evidence>
<dbReference type="FunFam" id="1.25.40.90:FF:000006">
    <property type="entry name" value="Clathrin interactor 1"/>
    <property type="match status" value="1"/>
</dbReference>
<dbReference type="GO" id="GO:0030276">
    <property type="term" value="F:clathrin binding"/>
    <property type="evidence" value="ECO:0007669"/>
    <property type="project" value="TreeGrafter"/>
</dbReference>
<dbReference type="STRING" id="747525.W4K8N7"/>
<dbReference type="GO" id="GO:0005886">
    <property type="term" value="C:plasma membrane"/>
    <property type="evidence" value="ECO:0007669"/>
    <property type="project" value="TreeGrafter"/>
</dbReference>
<proteinExistence type="predicted"/>
<dbReference type="PROSITE" id="PS50942">
    <property type="entry name" value="ENTH"/>
    <property type="match status" value="1"/>
</dbReference>
<feature type="region of interest" description="Disordered" evidence="1">
    <location>
        <begin position="420"/>
        <end position="463"/>
    </location>
</feature>
<dbReference type="Pfam" id="PF01417">
    <property type="entry name" value="ENTH"/>
    <property type="match status" value="1"/>
</dbReference>
<dbReference type="AlphaFoldDB" id="W4K8N7"/>
<dbReference type="PANTHER" id="PTHR12276">
    <property type="entry name" value="EPSIN/ENT-RELATED"/>
    <property type="match status" value="1"/>
</dbReference>
<dbReference type="GO" id="GO:0005829">
    <property type="term" value="C:cytosol"/>
    <property type="evidence" value="ECO:0007669"/>
    <property type="project" value="GOC"/>
</dbReference>
<dbReference type="Gene3D" id="1.25.40.90">
    <property type="match status" value="1"/>
</dbReference>
<organism evidence="3 4">
    <name type="scientific">Heterobasidion irregulare (strain TC 32-1)</name>
    <dbReference type="NCBI Taxonomy" id="747525"/>
    <lineage>
        <taxon>Eukaryota</taxon>
        <taxon>Fungi</taxon>
        <taxon>Dikarya</taxon>
        <taxon>Basidiomycota</taxon>
        <taxon>Agaricomycotina</taxon>
        <taxon>Agaricomycetes</taxon>
        <taxon>Russulales</taxon>
        <taxon>Bondarzewiaceae</taxon>
        <taxon>Heterobasidion</taxon>
        <taxon>Heterobasidion annosum species complex</taxon>
    </lineage>
</organism>
<dbReference type="eggNOG" id="KOG2056">
    <property type="taxonomic scope" value="Eukaryota"/>
</dbReference>
<name>W4K8N7_HETIT</name>
<evidence type="ECO:0000256" key="1">
    <source>
        <dbReference type="SAM" id="MobiDB-lite"/>
    </source>
</evidence>
<dbReference type="GO" id="GO:0005543">
    <property type="term" value="F:phospholipid binding"/>
    <property type="evidence" value="ECO:0007669"/>
    <property type="project" value="TreeGrafter"/>
</dbReference>
<sequence>MDRIESWGNTITNLTMYDIKSMYNQAKNVVLNVSEMEAKVREATNDDPWGASSTLMTEIAQGTFNFQNFNEIMPCIYAQFMEKEARQWRHIYKALQLLEYLVKHGSERVVDDARSHISTIKMLRNFHYIDDKGKDQGINVRNRSRELAELLSDVEKIRVERRKAKANKSKYIGTGSDGLSFASGGSRYGGFGSDSLGGGGGGSYGGSASGFERDYSGGSSGGAGGSSGFRDDTARRGYEEYDAGEYESGPRRSNSLTVPAVQSQARAQSQSQARGAPTRSATQPPVPVQKAPEVDLLGFADDEPAASVTATAAGTTGFSMAGSTEKALPALATLSLADDDDFADFQAAPPSATAAAPPMPSGKPSLMDMLASAPAPAPVAATGTPTYAARQPLYTSPATTGAPTGMGMNSGMGMGVGMQPTPATYGGGRPLSFAQPVLSPTSSSTAPPSLATSPTVGAKKPAGAGAGNFDDLWTMGMSLGSGSKPGTPVGGKRTSMGLGMGVGAAAPAKSMKDLEREKAQAGIWGVGAQKAPQAQQQQQAGAGAFGSFGPAAGGAGGADDLLL</sequence>
<feature type="compositionally biased region" description="Polar residues" evidence="1">
    <location>
        <begin position="251"/>
        <end position="261"/>
    </location>
</feature>
<dbReference type="GO" id="GO:0006895">
    <property type="term" value="P:Golgi to endosome transport"/>
    <property type="evidence" value="ECO:0007669"/>
    <property type="project" value="TreeGrafter"/>
</dbReference>
<dbReference type="InParanoid" id="W4K8N7"/>
<dbReference type="OrthoDB" id="4033880at2759"/>